<dbReference type="EMBL" id="FNOV01000006">
    <property type="protein sequence ID" value="SDY18023.1"/>
    <property type="molecule type" value="Genomic_DNA"/>
</dbReference>
<protein>
    <submittedName>
        <fullName evidence="2">Uncharacterized protein</fullName>
    </submittedName>
</protein>
<dbReference type="NCBIfam" id="NF045780">
    <property type="entry name" value="TrlF_fam_ATP"/>
    <property type="match status" value="1"/>
</dbReference>
<evidence type="ECO:0000256" key="1">
    <source>
        <dbReference type="SAM" id="Coils"/>
    </source>
</evidence>
<dbReference type="AlphaFoldDB" id="A0A1H3HRC1"/>
<dbReference type="InterPro" id="IPR054787">
    <property type="entry name" value="TrlF_ATPase"/>
</dbReference>
<evidence type="ECO:0000313" key="2">
    <source>
        <dbReference type="EMBL" id="SDY18023.1"/>
    </source>
</evidence>
<dbReference type="OrthoDB" id="9791620at2"/>
<sequence>MSYNKYEEGSTWAKWDLHVHAPGTKKNNNFSAGNTDDGWTKYFEELSKLQEFRAIGITDYFCIEDYKRVAKYKSDGNLNNIDLILPNVELRLSQGTIKGSKINAHIIFSPDIVPQLDSSFFSRLEFNFQGKIYRCIKEDLIKLGRKVEETDSDHSAWLQGINQFDVSIAALNDIFYKDKELRSHALIGVANGSNDGISGLKDTEDASAFSLIKKDILYSSDIIFSGNPKDSIFFLGENEHHTADKIIQDYGKLKPCIHGSDAHSLERIGKPSKDRFCWIKATPTFEGLKQIVHEPGDRIKIQTDKPEEKHKSEYIKRIKFIDQSSSKYFINEEININQNLTTIIGGKSTGKSLLLDYINSTIDPGSKSIYDIPDIDFQVEWGDGEIYLLSDKQQDKSRQVTFIPQLYIETMLKDNKTQFNEIILKTLREKPEFNQHYNSHINKRRDKTVGIETVIISLMNDYKSLAEDKNELNSLGDRQAKITELEFIKLQIDNIRKASTLSDDQQTEFINLKSNEQDIAAEIKEKNALANVIEDLLDYHTNHTVNLLDKLKSNALELKSKLQEDSHSTVDETVENINLITLPYLEEIYNTFTKRTEIKERITILKNDLALNLANQAPLAEKIGNQSKTTELTIELNRFQFEIERIDNKAKSVQLYLNKINESKKLLLDNYTDLRNEYKNIVDKINNEYRNVVDDDGIRLIAKYNFNKDVFWDKFINLFNLKTTSFANLFNYDGKTIFENNDIYTYEDETHIEFIDKCFDILIDTEYNSKVKFKNSNINEDAIKGLFQDYFELTFTIEQDGDDIGRMSPGKKGLILLKLFLSLKNEKSPILIDQPEDNLDYRTIYNELKDFLKKRKVQRQIIMVTHNANLVVATDAELVIVASQAGQNKKENNKFKFEYVSGALEHHFQKNESCKGILYQMGIREHVCEILEGGQEAFEKREAKYGFLI</sequence>
<organism evidence="2 3">
    <name type="scientific">Hymenobacter psychrophilus</name>
    <dbReference type="NCBI Taxonomy" id="651662"/>
    <lineage>
        <taxon>Bacteria</taxon>
        <taxon>Pseudomonadati</taxon>
        <taxon>Bacteroidota</taxon>
        <taxon>Cytophagia</taxon>
        <taxon>Cytophagales</taxon>
        <taxon>Hymenobacteraceae</taxon>
        <taxon>Hymenobacter</taxon>
    </lineage>
</organism>
<dbReference type="RefSeq" id="WP_139255171.1">
    <property type="nucleotide sequence ID" value="NZ_FNOV01000006.1"/>
</dbReference>
<keyword evidence="1" id="KW-0175">Coiled coil</keyword>
<dbReference type="Proteomes" id="UP000199249">
    <property type="component" value="Unassembled WGS sequence"/>
</dbReference>
<dbReference type="SUPFAM" id="SSF52540">
    <property type="entry name" value="P-loop containing nucleoside triphosphate hydrolases"/>
    <property type="match status" value="1"/>
</dbReference>
<gene>
    <name evidence="2" type="ORF">SAMN04488069_106117</name>
</gene>
<dbReference type="Gene3D" id="3.40.50.300">
    <property type="entry name" value="P-loop containing nucleotide triphosphate hydrolases"/>
    <property type="match status" value="1"/>
</dbReference>
<feature type="coiled-coil region" evidence="1">
    <location>
        <begin position="657"/>
        <end position="688"/>
    </location>
</feature>
<name>A0A1H3HRC1_9BACT</name>
<reference evidence="3" key="1">
    <citation type="submission" date="2016-10" db="EMBL/GenBank/DDBJ databases">
        <authorList>
            <person name="Varghese N."/>
            <person name="Submissions S."/>
        </authorList>
    </citation>
    <scope>NUCLEOTIDE SEQUENCE [LARGE SCALE GENOMIC DNA]</scope>
    <source>
        <strain evidence="3">CGMCC 1.8975</strain>
    </source>
</reference>
<dbReference type="STRING" id="651662.SAMN04488069_106117"/>
<accession>A0A1H3HRC1</accession>
<dbReference type="InterPro" id="IPR027417">
    <property type="entry name" value="P-loop_NTPase"/>
</dbReference>
<evidence type="ECO:0000313" key="3">
    <source>
        <dbReference type="Proteomes" id="UP000199249"/>
    </source>
</evidence>
<proteinExistence type="predicted"/>
<keyword evidence="3" id="KW-1185">Reference proteome</keyword>